<dbReference type="GO" id="GO:0005730">
    <property type="term" value="C:nucleolus"/>
    <property type="evidence" value="ECO:0007669"/>
    <property type="project" value="TreeGrafter"/>
</dbReference>
<gene>
    <name evidence="1" type="ORF">GH714_039542</name>
</gene>
<sequence>MRSDLDALNIVDLQGFLVLLCNLILEYRPGRDEGEVLAEAFKIMLCEDGQHDVQKAAAFVKLLVTFSVFRISRIHGCFGKVEVFLQKNVKCWNLLENDAGGGSVSVSTAQALSLGRVTQSKIRQQKIKSKDKKGSSKVAGIERSLYTSSADEDELRKKLGLTQWICTFWLLARR</sequence>
<protein>
    <submittedName>
        <fullName evidence="1">Uncharacterized protein</fullName>
    </submittedName>
</protein>
<evidence type="ECO:0000313" key="1">
    <source>
        <dbReference type="EMBL" id="KAF2317675.1"/>
    </source>
</evidence>
<dbReference type="GO" id="GO:0006270">
    <property type="term" value="P:DNA replication initiation"/>
    <property type="evidence" value="ECO:0007669"/>
    <property type="project" value="TreeGrafter"/>
</dbReference>
<name>A0A6A6MYL6_HEVBR</name>
<proteinExistence type="predicted"/>
<organism evidence="1 2">
    <name type="scientific">Hevea brasiliensis</name>
    <name type="common">Para rubber tree</name>
    <name type="synonym">Siphonia brasiliensis</name>
    <dbReference type="NCBI Taxonomy" id="3981"/>
    <lineage>
        <taxon>Eukaryota</taxon>
        <taxon>Viridiplantae</taxon>
        <taxon>Streptophyta</taxon>
        <taxon>Embryophyta</taxon>
        <taxon>Tracheophyta</taxon>
        <taxon>Spermatophyta</taxon>
        <taxon>Magnoliopsida</taxon>
        <taxon>eudicotyledons</taxon>
        <taxon>Gunneridae</taxon>
        <taxon>Pentapetalae</taxon>
        <taxon>rosids</taxon>
        <taxon>fabids</taxon>
        <taxon>Malpighiales</taxon>
        <taxon>Euphorbiaceae</taxon>
        <taxon>Crotonoideae</taxon>
        <taxon>Micrandreae</taxon>
        <taxon>Hevea</taxon>
    </lineage>
</organism>
<dbReference type="InterPro" id="IPR016903">
    <property type="entry name" value="Nucleolar_cplx-assoc_3"/>
</dbReference>
<dbReference type="Proteomes" id="UP000467840">
    <property type="component" value="Chromosome 6"/>
</dbReference>
<dbReference type="GO" id="GO:0003682">
    <property type="term" value="F:chromatin binding"/>
    <property type="evidence" value="ECO:0007669"/>
    <property type="project" value="TreeGrafter"/>
</dbReference>
<comment type="caution">
    <text evidence="1">The sequence shown here is derived from an EMBL/GenBank/DDBJ whole genome shotgun (WGS) entry which is preliminary data.</text>
</comment>
<dbReference type="AlphaFoldDB" id="A0A6A6MYL6"/>
<dbReference type="PANTHER" id="PTHR14428">
    <property type="entry name" value="NUCLEOLAR COMPLEX PROTEIN 3"/>
    <property type="match status" value="1"/>
</dbReference>
<keyword evidence="2" id="KW-1185">Reference proteome</keyword>
<dbReference type="PANTHER" id="PTHR14428:SF5">
    <property type="entry name" value="NUCLEOLAR COMPLEX PROTEIN 3 HOMOLOG"/>
    <property type="match status" value="1"/>
</dbReference>
<accession>A0A6A6MYL6</accession>
<dbReference type="EMBL" id="JAAGAX010000004">
    <property type="protein sequence ID" value="KAF2317675.1"/>
    <property type="molecule type" value="Genomic_DNA"/>
</dbReference>
<evidence type="ECO:0000313" key="2">
    <source>
        <dbReference type="Proteomes" id="UP000467840"/>
    </source>
</evidence>
<reference evidence="1 2" key="1">
    <citation type="journal article" date="2020" name="Mol. Plant">
        <title>The Chromosome-Based Rubber Tree Genome Provides New Insights into Spurge Genome Evolution and Rubber Biosynthesis.</title>
        <authorList>
            <person name="Liu J."/>
            <person name="Shi C."/>
            <person name="Shi C.C."/>
            <person name="Li W."/>
            <person name="Zhang Q.J."/>
            <person name="Zhang Y."/>
            <person name="Li K."/>
            <person name="Lu H.F."/>
            <person name="Shi C."/>
            <person name="Zhu S.T."/>
            <person name="Xiao Z.Y."/>
            <person name="Nan H."/>
            <person name="Yue Y."/>
            <person name="Zhu X.G."/>
            <person name="Wu Y."/>
            <person name="Hong X.N."/>
            <person name="Fan G.Y."/>
            <person name="Tong Y."/>
            <person name="Zhang D."/>
            <person name="Mao C.L."/>
            <person name="Liu Y.L."/>
            <person name="Hao S.J."/>
            <person name="Liu W.Q."/>
            <person name="Lv M.Q."/>
            <person name="Zhang H.B."/>
            <person name="Liu Y."/>
            <person name="Hu-Tang G.R."/>
            <person name="Wang J.P."/>
            <person name="Wang J.H."/>
            <person name="Sun Y.H."/>
            <person name="Ni S.B."/>
            <person name="Chen W.B."/>
            <person name="Zhang X.C."/>
            <person name="Jiao Y.N."/>
            <person name="Eichler E.E."/>
            <person name="Li G.H."/>
            <person name="Liu X."/>
            <person name="Gao L.Z."/>
        </authorList>
    </citation>
    <scope>NUCLEOTIDE SEQUENCE [LARGE SCALE GENOMIC DNA]</scope>
    <source>
        <strain evidence="2">cv. GT1</strain>
        <tissue evidence="1">Leaf</tissue>
    </source>
</reference>